<feature type="non-terminal residue" evidence="2">
    <location>
        <position position="121"/>
    </location>
</feature>
<protein>
    <recommendedName>
        <fullName evidence="1">N-acetyltransferase domain-containing protein</fullName>
    </recommendedName>
</protein>
<dbReference type="GO" id="GO:0016747">
    <property type="term" value="F:acyltransferase activity, transferring groups other than amino-acyl groups"/>
    <property type="evidence" value="ECO:0007669"/>
    <property type="project" value="InterPro"/>
</dbReference>
<gene>
    <name evidence="2" type="ORF">AAV32_06765</name>
</gene>
<dbReference type="AlphaFoldDB" id="A0A171KV75"/>
<keyword evidence="3" id="KW-1185">Reference proteome</keyword>
<dbReference type="EMBL" id="LBNE01000002">
    <property type="protein sequence ID" value="KKO72792.1"/>
    <property type="molecule type" value="Genomic_DNA"/>
</dbReference>
<evidence type="ECO:0000259" key="1">
    <source>
        <dbReference type="PROSITE" id="PS51186"/>
    </source>
</evidence>
<feature type="domain" description="N-acetyltransferase" evidence="1">
    <location>
        <begin position="1"/>
        <end position="121"/>
    </location>
</feature>
<dbReference type="SUPFAM" id="SSF55729">
    <property type="entry name" value="Acyl-CoA N-acyltransferases (Nat)"/>
    <property type="match status" value="1"/>
</dbReference>
<dbReference type="CDD" id="cd04301">
    <property type="entry name" value="NAT_SF"/>
    <property type="match status" value="1"/>
</dbReference>
<evidence type="ECO:0000313" key="3">
    <source>
        <dbReference type="Proteomes" id="UP000078084"/>
    </source>
</evidence>
<reference evidence="2 3" key="1">
    <citation type="submission" date="2015-04" db="EMBL/GenBank/DDBJ databases">
        <title>Genome sequence of Kerstersia gyiorum CG1.</title>
        <authorList>
            <person name="Greninger A.L."/>
            <person name="Kozyreva V."/>
            <person name="Chaturvedi V."/>
        </authorList>
    </citation>
    <scope>NUCLEOTIDE SEQUENCE [LARGE SCALE GENOMIC DNA]</scope>
    <source>
        <strain evidence="2 3">CG1</strain>
    </source>
</reference>
<sequence>MAISGTLRKTVSDMQGITEASWRAGVESGELIGLIAWAGTRMAGYCFADRSTGEIMVLALLPEDEGHGLGRLLLSQVVETLRHLGRQTLFLSCSSDPKVRSYGFYRHLGWVHDGGTDEAGD</sequence>
<dbReference type="Pfam" id="PF00583">
    <property type="entry name" value="Acetyltransf_1"/>
    <property type="match status" value="1"/>
</dbReference>
<organism evidence="2 3">
    <name type="scientific">Kerstersia gyiorum</name>
    <dbReference type="NCBI Taxonomy" id="206506"/>
    <lineage>
        <taxon>Bacteria</taxon>
        <taxon>Pseudomonadati</taxon>
        <taxon>Pseudomonadota</taxon>
        <taxon>Betaproteobacteria</taxon>
        <taxon>Burkholderiales</taxon>
        <taxon>Alcaligenaceae</taxon>
        <taxon>Kerstersia</taxon>
    </lineage>
</organism>
<accession>A0A171KV75</accession>
<comment type="caution">
    <text evidence="2">The sequence shown here is derived from an EMBL/GenBank/DDBJ whole genome shotgun (WGS) entry which is preliminary data.</text>
</comment>
<dbReference type="PROSITE" id="PS51186">
    <property type="entry name" value="GNAT"/>
    <property type="match status" value="1"/>
</dbReference>
<dbReference type="InterPro" id="IPR000182">
    <property type="entry name" value="GNAT_dom"/>
</dbReference>
<evidence type="ECO:0000313" key="2">
    <source>
        <dbReference type="EMBL" id="KKO72792.1"/>
    </source>
</evidence>
<proteinExistence type="predicted"/>
<dbReference type="Gene3D" id="3.40.630.30">
    <property type="match status" value="1"/>
</dbReference>
<dbReference type="InterPro" id="IPR016181">
    <property type="entry name" value="Acyl_CoA_acyltransferase"/>
</dbReference>
<dbReference type="Proteomes" id="UP000078084">
    <property type="component" value="Unassembled WGS sequence"/>
</dbReference>
<dbReference type="STRING" id="206506.AAV32_06765"/>
<name>A0A171KV75_9BURK</name>